<dbReference type="InterPro" id="IPR006654">
    <property type="entry name" value="Trp_synth_beta"/>
</dbReference>
<dbReference type="Gene3D" id="3.40.50.1100">
    <property type="match status" value="2"/>
</dbReference>
<evidence type="ECO:0000256" key="1">
    <source>
        <dbReference type="ARBA" id="ARBA00001933"/>
    </source>
</evidence>
<proteinExistence type="inferred from homology"/>
<comment type="similarity">
    <text evidence="3 11">Belongs to the TrpB family.</text>
</comment>
<evidence type="ECO:0000256" key="4">
    <source>
        <dbReference type="ARBA" id="ARBA00011270"/>
    </source>
</evidence>
<evidence type="ECO:0000256" key="8">
    <source>
        <dbReference type="ARBA" id="ARBA00023141"/>
    </source>
</evidence>
<comment type="function">
    <text evidence="11">The beta subunit is responsible for the synthesis of L-tryptophan from indole and L-serine.</text>
</comment>
<evidence type="ECO:0000256" key="6">
    <source>
        <dbReference type="ARBA" id="ARBA00022822"/>
    </source>
</evidence>
<dbReference type="InterPro" id="IPR036052">
    <property type="entry name" value="TrpB-like_PALP_sf"/>
</dbReference>
<keyword evidence="8 11" id="KW-0057">Aromatic amino acid biosynthesis</keyword>
<comment type="subunit">
    <text evidence="4 11">Tetramer of two alpha and two beta chains.</text>
</comment>
<dbReference type="NCBIfam" id="TIGR00263">
    <property type="entry name" value="trpB"/>
    <property type="match status" value="1"/>
</dbReference>
<dbReference type="SUPFAM" id="SSF53686">
    <property type="entry name" value="Tryptophan synthase beta subunit-like PLP-dependent enzymes"/>
    <property type="match status" value="1"/>
</dbReference>
<dbReference type="InterPro" id="IPR006653">
    <property type="entry name" value="Trp_synth_b_CS"/>
</dbReference>
<keyword evidence="5 11" id="KW-0028">Amino-acid biosynthesis</keyword>
<feature type="modified residue" description="N6-(pyridoxal phosphate)lysine" evidence="11">
    <location>
        <position position="99"/>
    </location>
</feature>
<name>A0ABX2Q8P3_9HYPH</name>
<evidence type="ECO:0000256" key="10">
    <source>
        <dbReference type="ARBA" id="ARBA00049047"/>
    </source>
</evidence>
<evidence type="ECO:0000313" key="13">
    <source>
        <dbReference type="EMBL" id="NVP54081.1"/>
    </source>
</evidence>
<evidence type="ECO:0000256" key="5">
    <source>
        <dbReference type="ARBA" id="ARBA00022605"/>
    </source>
</evidence>
<keyword evidence="6 11" id="KW-0822">Tryptophan biosynthesis</keyword>
<dbReference type="Proteomes" id="UP000659172">
    <property type="component" value="Unassembled WGS sequence"/>
</dbReference>
<keyword evidence="9 11" id="KW-0456">Lyase</keyword>
<dbReference type="PROSITE" id="PS00168">
    <property type="entry name" value="TRP_SYNTHASE_BETA"/>
    <property type="match status" value="1"/>
</dbReference>
<dbReference type="EC" id="4.2.1.20" evidence="11"/>
<protein>
    <recommendedName>
        <fullName evidence="11">Tryptophan synthase beta chain</fullName>
        <ecNumber evidence="11">4.2.1.20</ecNumber>
    </recommendedName>
</protein>
<keyword evidence="7 11" id="KW-0663">Pyridoxal phosphate</keyword>
<reference evidence="13 14" key="1">
    <citation type="submission" date="2020-06" db="EMBL/GenBank/DDBJ databases">
        <title>Rhizobium sp.nov. isolated from the tomato plant.</title>
        <authorList>
            <person name="Thin K.K."/>
            <person name="Zhang X."/>
            <person name="He S."/>
        </authorList>
    </citation>
    <scope>NUCLEOTIDE SEQUENCE [LARGE SCALE GENOMIC DNA]</scope>
    <source>
        <strain evidence="13 14">DBTS2</strain>
    </source>
</reference>
<comment type="cofactor">
    <cofactor evidence="1 11">
        <name>pyridoxal 5'-phosphate</name>
        <dbReference type="ChEBI" id="CHEBI:597326"/>
    </cofactor>
</comment>
<keyword evidence="14" id="KW-1185">Reference proteome</keyword>
<evidence type="ECO:0000256" key="3">
    <source>
        <dbReference type="ARBA" id="ARBA00009982"/>
    </source>
</evidence>
<dbReference type="RefSeq" id="WP_176948124.1">
    <property type="nucleotide sequence ID" value="NZ_JABXYK010000001.1"/>
</dbReference>
<comment type="caution">
    <text evidence="13">The sequence shown here is derived from an EMBL/GenBank/DDBJ whole genome shotgun (WGS) entry which is preliminary data.</text>
</comment>
<dbReference type="PANTHER" id="PTHR48077">
    <property type="entry name" value="TRYPTOPHAN SYNTHASE-RELATED"/>
    <property type="match status" value="1"/>
</dbReference>
<comment type="pathway">
    <text evidence="2 11">Amino-acid biosynthesis; L-tryptophan biosynthesis; L-tryptophan from chorismate: step 5/5.</text>
</comment>
<dbReference type="GO" id="GO:0004834">
    <property type="term" value="F:tryptophan synthase activity"/>
    <property type="evidence" value="ECO:0007669"/>
    <property type="project" value="UniProtKB-EC"/>
</dbReference>
<dbReference type="PIRSF" id="PIRSF001413">
    <property type="entry name" value="Trp_syn_beta"/>
    <property type="match status" value="1"/>
</dbReference>
<feature type="domain" description="Tryptophan synthase beta chain-like PALP" evidence="12">
    <location>
        <begin position="65"/>
        <end position="389"/>
    </location>
</feature>
<gene>
    <name evidence="11 13" type="primary">trpB</name>
    <name evidence="13" type="ORF">HV823_02315</name>
</gene>
<evidence type="ECO:0000256" key="9">
    <source>
        <dbReference type="ARBA" id="ARBA00023239"/>
    </source>
</evidence>
<sequence>MNQSPSLNSFRGGPDEDGRFGIYGGRFVAETLMPLILELQEKWDEAKDDPEFQKELASLGAHYIGRPSPLYFAERLTEHLGGAKIYFKREELNHTGSHKINNCIGQILLAKRMGKTRIIAETGAGQHGVASATVAARFGLPCVVYMGATDVERQAPNVFRMKLLGAEVKPVTAGHGTLKDAMNEALRDWVTNVEDTYYLIGTAAGPHPYPEMVRDFQAVIGREAREQILAAEGRLPDVVIAAVGGGSNAIGIFHPFLDDKEVRIVGVEAGGKGLDGEEHCASITAGSPGVLHGNRTYLLQDGDGQIKEGHSISAGLDYPGIGPEHSWLNDVGRAEYVPIMDHEALEAFQLLTRIEGIIPALEPSHALAEVIKRAPKMGKDEIILMNLSGRGDKDIFTVGKILGMEL</sequence>
<dbReference type="InterPro" id="IPR001926">
    <property type="entry name" value="TrpB-like_PALP"/>
</dbReference>
<evidence type="ECO:0000256" key="2">
    <source>
        <dbReference type="ARBA" id="ARBA00004733"/>
    </source>
</evidence>
<dbReference type="HAMAP" id="MF_00133">
    <property type="entry name" value="Trp_synth_beta"/>
    <property type="match status" value="1"/>
</dbReference>
<comment type="catalytic activity">
    <reaction evidence="10 11">
        <text>(1S,2R)-1-C-(indol-3-yl)glycerol 3-phosphate + L-serine = D-glyceraldehyde 3-phosphate + L-tryptophan + H2O</text>
        <dbReference type="Rhea" id="RHEA:10532"/>
        <dbReference type="ChEBI" id="CHEBI:15377"/>
        <dbReference type="ChEBI" id="CHEBI:33384"/>
        <dbReference type="ChEBI" id="CHEBI:57912"/>
        <dbReference type="ChEBI" id="CHEBI:58866"/>
        <dbReference type="ChEBI" id="CHEBI:59776"/>
        <dbReference type="EC" id="4.2.1.20"/>
    </reaction>
</comment>
<dbReference type="InterPro" id="IPR023026">
    <property type="entry name" value="Trp_synth_beta/beta-like"/>
</dbReference>
<organism evidence="13 14">
    <name type="scientific">Mycoplana rhizolycopersici</name>
    <dbReference type="NCBI Taxonomy" id="2746702"/>
    <lineage>
        <taxon>Bacteria</taxon>
        <taxon>Pseudomonadati</taxon>
        <taxon>Pseudomonadota</taxon>
        <taxon>Alphaproteobacteria</taxon>
        <taxon>Hyphomicrobiales</taxon>
        <taxon>Rhizobiaceae</taxon>
        <taxon>Mycoplana</taxon>
    </lineage>
</organism>
<evidence type="ECO:0000313" key="14">
    <source>
        <dbReference type="Proteomes" id="UP000659172"/>
    </source>
</evidence>
<dbReference type="EMBL" id="JABXYK010000001">
    <property type="protein sequence ID" value="NVP54081.1"/>
    <property type="molecule type" value="Genomic_DNA"/>
</dbReference>
<evidence type="ECO:0000256" key="7">
    <source>
        <dbReference type="ARBA" id="ARBA00022898"/>
    </source>
</evidence>
<evidence type="ECO:0000256" key="11">
    <source>
        <dbReference type="HAMAP-Rule" id="MF_00133"/>
    </source>
</evidence>
<dbReference type="PANTHER" id="PTHR48077:SF3">
    <property type="entry name" value="TRYPTOPHAN SYNTHASE"/>
    <property type="match status" value="1"/>
</dbReference>
<dbReference type="CDD" id="cd06446">
    <property type="entry name" value="Trp-synth_B"/>
    <property type="match status" value="1"/>
</dbReference>
<dbReference type="Pfam" id="PF00291">
    <property type="entry name" value="PALP"/>
    <property type="match status" value="1"/>
</dbReference>
<accession>A0ABX2Q8P3</accession>
<evidence type="ECO:0000259" key="12">
    <source>
        <dbReference type="Pfam" id="PF00291"/>
    </source>
</evidence>